<dbReference type="Pfam" id="PF02770">
    <property type="entry name" value="Acyl-CoA_dh_M"/>
    <property type="match status" value="1"/>
</dbReference>
<name>A0A8H4KQZ6_9HYPO</name>
<gene>
    <name evidence="10" type="ORF">F53441_3283</name>
</gene>
<evidence type="ECO:0000256" key="1">
    <source>
        <dbReference type="ARBA" id="ARBA00001974"/>
    </source>
</evidence>
<dbReference type="InterPro" id="IPR006091">
    <property type="entry name" value="Acyl-CoA_Oxase/DH_mid-dom"/>
</dbReference>
<dbReference type="EMBL" id="JAADJG010000132">
    <property type="protein sequence ID" value="KAF4454148.1"/>
    <property type="molecule type" value="Genomic_DNA"/>
</dbReference>
<dbReference type="GO" id="GO:0033539">
    <property type="term" value="P:fatty acid beta-oxidation using acyl-CoA dehydrogenase"/>
    <property type="evidence" value="ECO:0007669"/>
    <property type="project" value="TreeGrafter"/>
</dbReference>
<organism evidence="10 11">
    <name type="scientific">Fusarium austroafricanum</name>
    <dbReference type="NCBI Taxonomy" id="2364996"/>
    <lineage>
        <taxon>Eukaryota</taxon>
        <taxon>Fungi</taxon>
        <taxon>Dikarya</taxon>
        <taxon>Ascomycota</taxon>
        <taxon>Pezizomycotina</taxon>
        <taxon>Sordariomycetes</taxon>
        <taxon>Hypocreomycetidae</taxon>
        <taxon>Hypocreales</taxon>
        <taxon>Nectriaceae</taxon>
        <taxon>Fusarium</taxon>
        <taxon>Fusarium concolor species complex</taxon>
    </lineage>
</organism>
<evidence type="ECO:0000313" key="11">
    <source>
        <dbReference type="Proteomes" id="UP000605986"/>
    </source>
</evidence>
<dbReference type="PANTHER" id="PTHR48083">
    <property type="entry name" value="MEDIUM-CHAIN SPECIFIC ACYL-COA DEHYDROGENASE, MITOCHONDRIAL-RELATED"/>
    <property type="match status" value="1"/>
</dbReference>
<evidence type="ECO:0000256" key="2">
    <source>
        <dbReference type="ARBA" id="ARBA00009347"/>
    </source>
</evidence>
<dbReference type="Gene3D" id="1.10.540.10">
    <property type="entry name" value="Acyl-CoA dehydrogenase/oxidase, N-terminal domain"/>
    <property type="match status" value="1"/>
</dbReference>
<evidence type="ECO:0000256" key="3">
    <source>
        <dbReference type="ARBA" id="ARBA00022630"/>
    </source>
</evidence>
<evidence type="ECO:0000259" key="9">
    <source>
        <dbReference type="Pfam" id="PF02771"/>
    </source>
</evidence>
<keyword evidence="5 6" id="KW-0560">Oxidoreductase</keyword>
<dbReference type="InterPro" id="IPR009100">
    <property type="entry name" value="AcylCoA_DH/oxidase_NM_dom_sf"/>
</dbReference>
<dbReference type="GO" id="GO:0050660">
    <property type="term" value="F:flavin adenine dinucleotide binding"/>
    <property type="evidence" value="ECO:0007669"/>
    <property type="project" value="InterPro"/>
</dbReference>
<comment type="cofactor">
    <cofactor evidence="1 6">
        <name>FAD</name>
        <dbReference type="ChEBI" id="CHEBI:57692"/>
    </cofactor>
</comment>
<dbReference type="InterPro" id="IPR036250">
    <property type="entry name" value="AcylCo_DH-like_C"/>
</dbReference>
<feature type="domain" description="Acyl-CoA oxidase/dehydrogenase middle" evidence="8">
    <location>
        <begin position="161"/>
        <end position="259"/>
    </location>
</feature>
<reference evidence="10" key="1">
    <citation type="submission" date="2020-01" db="EMBL/GenBank/DDBJ databases">
        <title>Identification and distribution of gene clusters putatively required for synthesis of sphingolipid metabolism inhibitors in phylogenetically diverse species of the filamentous fungus Fusarium.</title>
        <authorList>
            <person name="Kim H.-S."/>
            <person name="Busman M."/>
            <person name="Brown D.W."/>
            <person name="Divon H."/>
            <person name="Uhlig S."/>
            <person name="Proctor R.H."/>
        </authorList>
    </citation>
    <scope>NUCLEOTIDE SEQUENCE</scope>
    <source>
        <strain evidence="10">NRRL 53441</strain>
    </source>
</reference>
<comment type="similarity">
    <text evidence="2 6">Belongs to the acyl-CoA dehydrogenase family.</text>
</comment>
<dbReference type="InterPro" id="IPR046373">
    <property type="entry name" value="Acyl-CoA_Oxase/DH_mid-dom_sf"/>
</dbReference>
<dbReference type="InterPro" id="IPR009075">
    <property type="entry name" value="AcylCo_DH/oxidase_C"/>
</dbReference>
<dbReference type="GO" id="GO:0005737">
    <property type="term" value="C:cytoplasm"/>
    <property type="evidence" value="ECO:0007669"/>
    <property type="project" value="TreeGrafter"/>
</dbReference>
<dbReference type="InterPro" id="IPR050741">
    <property type="entry name" value="Acyl-CoA_dehydrogenase"/>
</dbReference>
<proteinExistence type="inferred from homology"/>
<accession>A0A8H4KQZ6</accession>
<feature type="domain" description="Acyl-CoA dehydrogenase/oxidase C-terminal" evidence="7">
    <location>
        <begin position="271"/>
        <end position="428"/>
    </location>
</feature>
<sequence length="445" mass="48657">MANTTQQVAIPLSEPPWLRGLPSPYFNASHFKLQAACREFIDQHLNRHALEWETAEEVPSHVYQEFAAGGYLVPALPTPLPARWLKVSGITHMPGGIPVEEWDSLHTMIYADEMSRAGLAGPCGAITAGMAYGVPPIVRYAGHQLQERVLPDLLTGRKRACIAITEPEAGSDVANITTVAKRSSCAKFYVVDGFKKWITNGMMADYAVTAVRTGTPEPGGRGISLLLIPLKDYPGVSRRRLKVAGQISAGTTAIEFDNVRVPCENLIGEEGMGMSYIMNNFNHERLFISIGVTRQARVALSTAFAYCLKREAFGKSLIEQPVVRHRLAKCAALIESQTAWVESFSYQLSKMTKEDADKELGGLTALCKANAGVVLDECARCAVLLFGGNGYTRSGQGELIEKIYREVPGARIPGGSEDVLLDLAIRQMVKRFRDQAETKVVMAKI</sequence>
<dbReference type="Gene3D" id="1.20.140.10">
    <property type="entry name" value="Butyryl-CoA Dehydrogenase, subunit A, domain 3"/>
    <property type="match status" value="1"/>
</dbReference>
<dbReference type="Proteomes" id="UP000605986">
    <property type="component" value="Unassembled WGS sequence"/>
</dbReference>
<dbReference type="AlphaFoldDB" id="A0A8H4KQZ6"/>
<keyword evidence="4 6" id="KW-0274">FAD</keyword>
<dbReference type="Pfam" id="PF00441">
    <property type="entry name" value="Acyl-CoA_dh_1"/>
    <property type="match status" value="1"/>
</dbReference>
<evidence type="ECO:0000259" key="7">
    <source>
        <dbReference type="Pfam" id="PF00441"/>
    </source>
</evidence>
<evidence type="ECO:0000259" key="8">
    <source>
        <dbReference type="Pfam" id="PF02770"/>
    </source>
</evidence>
<evidence type="ECO:0000313" key="10">
    <source>
        <dbReference type="EMBL" id="KAF4454148.1"/>
    </source>
</evidence>
<comment type="caution">
    <text evidence="10">The sequence shown here is derived from an EMBL/GenBank/DDBJ whole genome shotgun (WGS) entry which is preliminary data.</text>
</comment>
<dbReference type="PANTHER" id="PTHR48083:SF15">
    <property type="entry name" value="ACYL-COA DEHYDROGENASE APDG"/>
    <property type="match status" value="1"/>
</dbReference>
<dbReference type="InterPro" id="IPR013786">
    <property type="entry name" value="AcylCoA_DH/ox_N"/>
</dbReference>
<dbReference type="SUPFAM" id="SSF56645">
    <property type="entry name" value="Acyl-CoA dehydrogenase NM domain-like"/>
    <property type="match status" value="1"/>
</dbReference>
<feature type="domain" description="Acyl-CoA dehydrogenase/oxidase N-terminal" evidence="9">
    <location>
        <begin position="30"/>
        <end position="156"/>
    </location>
</feature>
<keyword evidence="11" id="KW-1185">Reference proteome</keyword>
<evidence type="ECO:0000256" key="6">
    <source>
        <dbReference type="RuleBase" id="RU362125"/>
    </source>
</evidence>
<dbReference type="InterPro" id="IPR037069">
    <property type="entry name" value="AcylCoA_DH/ox_N_sf"/>
</dbReference>
<evidence type="ECO:0000256" key="4">
    <source>
        <dbReference type="ARBA" id="ARBA00022827"/>
    </source>
</evidence>
<protein>
    <submittedName>
        <fullName evidence="10">Putative acyl-CoA dehydrogenase</fullName>
    </submittedName>
</protein>
<dbReference type="SUPFAM" id="SSF47203">
    <property type="entry name" value="Acyl-CoA dehydrogenase C-terminal domain-like"/>
    <property type="match status" value="1"/>
</dbReference>
<dbReference type="Gene3D" id="2.40.110.10">
    <property type="entry name" value="Butyryl-CoA Dehydrogenase, subunit A, domain 2"/>
    <property type="match status" value="1"/>
</dbReference>
<evidence type="ECO:0000256" key="5">
    <source>
        <dbReference type="ARBA" id="ARBA00023002"/>
    </source>
</evidence>
<dbReference type="Pfam" id="PF02771">
    <property type="entry name" value="Acyl-CoA_dh_N"/>
    <property type="match status" value="1"/>
</dbReference>
<keyword evidence="3 6" id="KW-0285">Flavoprotein</keyword>
<dbReference type="OrthoDB" id="10254877at2759"/>
<dbReference type="GO" id="GO:0003995">
    <property type="term" value="F:acyl-CoA dehydrogenase activity"/>
    <property type="evidence" value="ECO:0007669"/>
    <property type="project" value="TreeGrafter"/>
</dbReference>